<keyword evidence="3" id="KW-1185">Reference proteome</keyword>
<accession>A0ABN7VRI7</accession>
<evidence type="ECO:0000313" key="3">
    <source>
        <dbReference type="Proteomes" id="UP000789901"/>
    </source>
</evidence>
<dbReference type="EMBL" id="CAJVQB010019537">
    <property type="protein sequence ID" value="CAG8791484.1"/>
    <property type="molecule type" value="Genomic_DNA"/>
</dbReference>
<feature type="non-terminal residue" evidence="2">
    <location>
        <position position="1"/>
    </location>
</feature>
<organism evidence="2 3">
    <name type="scientific">Gigaspora margarita</name>
    <dbReference type="NCBI Taxonomy" id="4874"/>
    <lineage>
        <taxon>Eukaryota</taxon>
        <taxon>Fungi</taxon>
        <taxon>Fungi incertae sedis</taxon>
        <taxon>Mucoromycota</taxon>
        <taxon>Glomeromycotina</taxon>
        <taxon>Glomeromycetes</taxon>
        <taxon>Diversisporales</taxon>
        <taxon>Gigasporaceae</taxon>
        <taxon>Gigaspora</taxon>
    </lineage>
</organism>
<reference evidence="2 3" key="1">
    <citation type="submission" date="2021-06" db="EMBL/GenBank/DDBJ databases">
        <authorList>
            <person name="Kallberg Y."/>
            <person name="Tangrot J."/>
            <person name="Rosling A."/>
        </authorList>
    </citation>
    <scope>NUCLEOTIDE SEQUENCE [LARGE SCALE GENOMIC DNA]</scope>
    <source>
        <strain evidence="2 3">120-4 pot B 10/14</strain>
    </source>
</reference>
<sequence>SHFNEQNDIPDYKINHALHLRPHHQYVKRQSTKNLQSFKSRSTNNTTLLATPNKLQDNITNTFDDTSNPTQSKEIRT</sequence>
<gene>
    <name evidence="2" type="ORF">GMARGA_LOCUS21305</name>
</gene>
<evidence type="ECO:0000256" key="1">
    <source>
        <dbReference type="SAM" id="MobiDB-lite"/>
    </source>
</evidence>
<feature type="region of interest" description="Disordered" evidence="1">
    <location>
        <begin position="31"/>
        <end position="77"/>
    </location>
</feature>
<name>A0ABN7VRI7_GIGMA</name>
<proteinExistence type="predicted"/>
<feature type="compositionally biased region" description="Polar residues" evidence="1">
    <location>
        <begin position="32"/>
        <end position="77"/>
    </location>
</feature>
<evidence type="ECO:0000313" key="2">
    <source>
        <dbReference type="EMBL" id="CAG8791484.1"/>
    </source>
</evidence>
<comment type="caution">
    <text evidence="2">The sequence shown here is derived from an EMBL/GenBank/DDBJ whole genome shotgun (WGS) entry which is preliminary data.</text>
</comment>
<protein>
    <submittedName>
        <fullName evidence="2">15677_t:CDS:1</fullName>
    </submittedName>
</protein>
<dbReference type="Proteomes" id="UP000789901">
    <property type="component" value="Unassembled WGS sequence"/>
</dbReference>